<dbReference type="PANTHER" id="PTHR31501">
    <property type="entry name" value="CALCIUM RELEASE-ACTIVATED CALCIUM CHANNEL PROTEIN 1"/>
    <property type="match status" value="1"/>
</dbReference>
<dbReference type="GO" id="GO:0002115">
    <property type="term" value="P:store-operated calcium entry"/>
    <property type="evidence" value="ECO:0007669"/>
    <property type="project" value="TreeGrafter"/>
</dbReference>
<evidence type="ECO:0000256" key="2">
    <source>
        <dbReference type="ARBA" id="ARBA00008062"/>
    </source>
</evidence>
<dbReference type="OrthoDB" id="61124at2759"/>
<evidence type="ECO:0000313" key="7">
    <source>
        <dbReference type="EMBL" id="CAF0921727.1"/>
    </source>
</evidence>
<evidence type="ECO:0000256" key="6">
    <source>
        <dbReference type="SAM" id="Phobius"/>
    </source>
</evidence>
<keyword evidence="3 6" id="KW-0812">Transmembrane</keyword>
<dbReference type="PANTHER" id="PTHR31501:SF7">
    <property type="entry name" value="CALCIUM RELEASE-ACTIVATED CALCIUM CHANNEL PROTEIN 1"/>
    <property type="match status" value="1"/>
</dbReference>
<dbReference type="GO" id="GO:0016020">
    <property type="term" value="C:membrane"/>
    <property type="evidence" value="ECO:0007669"/>
    <property type="project" value="UniProtKB-SubCell"/>
</dbReference>
<evidence type="ECO:0000313" key="8">
    <source>
        <dbReference type="Proteomes" id="UP000663879"/>
    </source>
</evidence>
<gene>
    <name evidence="7" type="ORF">OXX778_LOCUS12420</name>
</gene>
<dbReference type="Proteomes" id="UP000663879">
    <property type="component" value="Unassembled WGS sequence"/>
</dbReference>
<name>A0A814B1E7_9BILA</name>
<dbReference type="InterPro" id="IPR012446">
    <property type="entry name" value="CRAC_channel"/>
</dbReference>
<evidence type="ECO:0000256" key="4">
    <source>
        <dbReference type="ARBA" id="ARBA00022989"/>
    </source>
</evidence>
<sequence>MHFYNLRVHKSKLKAVTRTSALLSGFALTAMVELNFNFANDTQNNQQSNENQTSILANNTNSLNNQANQKKQIPDSVYIIFSLTTCLLIGVHMLALMISTCILPQLEASTSEPVDTDRHLIQHEFNFLNQTVDYSNFETNKTYSYLKNNSKSKLKDIAILNDREIVFPYQNFHKCIEAAWIMSTIMGIFLFIVEIGFIVYIQFYPISHLAALTGVFVMIPILILFIIFTIVFYKRLAHFKIGLSKKIITQLEEKKFREYVI</sequence>
<feature type="transmembrane region" description="Helical" evidence="6">
    <location>
        <begin position="78"/>
        <end position="103"/>
    </location>
</feature>
<evidence type="ECO:0000256" key="1">
    <source>
        <dbReference type="ARBA" id="ARBA00004141"/>
    </source>
</evidence>
<proteinExistence type="inferred from homology"/>
<feature type="transmembrane region" description="Helical" evidence="6">
    <location>
        <begin position="209"/>
        <end position="233"/>
    </location>
</feature>
<keyword evidence="5 6" id="KW-0472">Membrane</keyword>
<dbReference type="Gene3D" id="1.20.140.140">
    <property type="entry name" value="Calcium release-activated calcium channel protein Orai"/>
    <property type="match status" value="1"/>
</dbReference>
<feature type="transmembrane region" description="Helical" evidence="6">
    <location>
        <begin position="21"/>
        <end position="39"/>
    </location>
</feature>
<feature type="transmembrane region" description="Helical" evidence="6">
    <location>
        <begin position="179"/>
        <end position="203"/>
    </location>
</feature>
<evidence type="ECO:0000256" key="3">
    <source>
        <dbReference type="ARBA" id="ARBA00022692"/>
    </source>
</evidence>
<comment type="caution">
    <text evidence="7">The sequence shown here is derived from an EMBL/GenBank/DDBJ whole genome shotgun (WGS) entry which is preliminary data.</text>
</comment>
<dbReference type="InterPro" id="IPR038350">
    <property type="entry name" value="Orai_sf"/>
</dbReference>
<reference evidence="7" key="1">
    <citation type="submission" date="2021-02" db="EMBL/GenBank/DDBJ databases">
        <authorList>
            <person name="Nowell W R."/>
        </authorList>
    </citation>
    <scope>NUCLEOTIDE SEQUENCE</scope>
    <source>
        <strain evidence="7">Ploen Becks lab</strain>
    </source>
</reference>
<dbReference type="AlphaFoldDB" id="A0A814B1E7"/>
<accession>A0A814B1E7</accession>
<dbReference type="Pfam" id="PF07856">
    <property type="entry name" value="Orai-1"/>
    <property type="match status" value="2"/>
</dbReference>
<comment type="similarity">
    <text evidence="2">Belongs to the Orai family.</text>
</comment>
<comment type="subcellular location">
    <subcellularLocation>
        <location evidence="1">Membrane</location>
        <topology evidence="1">Multi-pass membrane protein</topology>
    </subcellularLocation>
</comment>
<organism evidence="7 8">
    <name type="scientific">Brachionus calyciflorus</name>
    <dbReference type="NCBI Taxonomy" id="104777"/>
    <lineage>
        <taxon>Eukaryota</taxon>
        <taxon>Metazoa</taxon>
        <taxon>Spiralia</taxon>
        <taxon>Gnathifera</taxon>
        <taxon>Rotifera</taxon>
        <taxon>Eurotatoria</taxon>
        <taxon>Monogononta</taxon>
        <taxon>Pseudotrocha</taxon>
        <taxon>Ploima</taxon>
        <taxon>Brachionidae</taxon>
        <taxon>Brachionus</taxon>
    </lineage>
</organism>
<dbReference type="EMBL" id="CAJNOC010002248">
    <property type="protein sequence ID" value="CAF0921727.1"/>
    <property type="molecule type" value="Genomic_DNA"/>
</dbReference>
<keyword evidence="8" id="KW-1185">Reference proteome</keyword>
<protein>
    <submittedName>
        <fullName evidence="7">Uncharacterized protein</fullName>
    </submittedName>
</protein>
<keyword evidence="4 6" id="KW-1133">Transmembrane helix</keyword>
<dbReference type="GO" id="GO:0015279">
    <property type="term" value="F:store-operated calcium channel activity"/>
    <property type="evidence" value="ECO:0007669"/>
    <property type="project" value="TreeGrafter"/>
</dbReference>
<evidence type="ECO:0000256" key="5">
    <source>
        <dbReference type="ARBA" id="ARBA00023136"/>
    </source>
</evidence>